<dbReference type="InterPro" id="IPR039182">
    <property type="entry name" value="Pop1"/>
</dbReference>
<evidence type="ECO:0000313" key="2">
    <source>
        <dbReference type="EMBL" id="KAK7852680.1"/>
    </source>
</evidence>
<accession>A0AAW0LME4</accession>
<protein>
    <submittedName>
        <fullName evidence="2">Uncharacterized protein</fullName>
    </submittedName>
</protein>
<feature type="region of interest" description="Disordered" evidence="1">
    <location>
        <begin position="14"/>
        <end position="37"/>
    </location>
</feature>
<dbReference type="EMBL" id="PKMF04000073">
    <property type="protein sequence ID" value="KAK7852680.1"/>
    <property type="molecule type" value="Genomic_DNA"/>
</dbReference>
<dbReference type="GO" id="GO:0001682">
    <property type="term" value="P:tRNA 5'-leader removal"/>
    <property type="evidence" value="ECO:0007669"/>
    <property type="project" value="InterPro"/>
</dbReference>
<dbReference type="AlphaFoldDB" id="A0AAW0LME4"/>
<dbReference type="GO" id="GO:0000172">
    <property type="term" value="C:ribonuclease MRP complex"/>
    <property type="evidence" value="ECO:0007669"/>
    <property type="project" value="InterPro"/>
</dbReference>
<feature type="compositionally biased region" description="Basic and acidic residues" evidence="1">
    <location>
        <begin position="193"/>
        <end position="203"/>
    </location>
</feature>
<feature type="region of interest" description="Disordered" evidence="1">
    <location>
        <begin position="159"/>
        <end position="209"/>
    </location>
</feature>
<sequence>MSKRQIVFNALRPNKEQETKNNSYHNQVAKKRRRSRSETNACLEEEVKVVRRCIRRRIELRINQEKGFSSSGDGTKRLRTHVWGSRALLKWFKQEVLIHDASYHVPVQLEGPEDSLILVLKTLMVPSPSDLSETSSCSVISGAMYGSAMLHHVGAPLSQQNRDSDAMDHDGDGCDKLRTSSSSENSWQLRKHSAVESDHDSQLKKSSVLENEENFSSHVIVSLRVKDPHRITPEKKVCRCSRVTFYWHAQRIRS</sequence>
<evidence type="ECO:0000256" key="1">
    <source>
        <dbReference type="SAM" id="MobiDB-lite"/>
    </source>
</evidence>
<organism evidence="2 3">
    <name type="scientific">Quercus suber</name>
    <name type="common">Cork oak</name>
    <dbReference type="NCBI Taxonomy" id="58331"/>
    <lineage>
        <taxon>Eukaryota</taxon>
        <taxon>Viridiplantae</taxon>
        <taxon>Streptophyta</taxon>
        <taxon>Embryophyta</taxon>
        <taxon>Tracheophyta</taxon>
        <taxon>Spermatophyta</taxon>
        <taxon>Magnoliopsida</taxon>
        <taxon>eudicotyledons</taxon>
        <taxon>Gunneridae</taxon>
        <taxon>Pentapetalae</taxon>
        <taxon>rosids</taxon>
        <taxon>fabids</taxon>
        <taxon>Fagales</taxon>
        <taxon>Fagaceae</taxon>
        <taxon>Quercus</taxon>
    </lineage>
</organism>
<evidence type="ECO:0000313" key="3">
    <source>
        <dbReference type="Proteomes" id="UP000237347"/>
    </source>
</evidence>
<dbReference type="GO" id="GO:0005655">
    <property type="term" value="C:nucleolar ribonuclease P complex"/>
    <property type="evidence" value="ECO:0007669"/>
    <property type="project" value="InterPro"/>
</dbReference>
<feature type="compositionally biased region" description="Basic and acidic residues" evidence="1">
    <location>
        <begin position="162"/>
        <end position="178"/>
    </location>
</feature>
<keyword evidence="3" id="KW-1185">Reference proteome</keyword>
<feature type="compositionally biased region" description="Polar residues" evidence="1">
    <location>
        <begin position="179"/>
        <end position="188"/>
    </location>
</feature>
<comment type="caution">
    <text evidence="2">The sequence shown here is derived from an EMBL/GenBank/DDBJ whole genome shotgun (WGS) entry which is preliminary data.</text>
</comment>
<gene>
    <name evidence="2" type="ORF">CFP56_038297</name>
</gene>
<reference evidence="2 3" key="1">
    <citation type="journal article" date="2018" name="Sci. Data">
        <title>The draft genome sequence of cork oak.</title>
        <authorList>
            <person name="Ramos A.M."/>
            <person name="Usie A."/>
            <person name="Barbosa P."/>
            <person name="Barros P.M."/>
            <person name="Capote T."/>
            <person name="Chaves I."/>
            <person name="Simoes F."/>
            <person name="Abreu I."/>
            <person name="Carrasquinho I."/>
            <person name="Faro C."/>
            <person name="Guimaraes J.B."/>
            <person name="Mendonca D."/>
            <person name="Nobrega F."/>
            <person name="Rodrigues L."/>
            <person name="Saibo N.J.M."/>
            <person name="Varela M.C."/>
            <person name="Egas C."/>
            <person name="Matos J."/>
            <person name="Miguel C.M."/>
            <person name="Oliveira M.M."/>
            <person name="Ricardo C.P."/>
            <person name="Goncalves S."/>
        </authorList>
    </citation>
    <scope>NUCLEOTIDE SEQUENCE [LARGE SCALE GENOMIC DNA]</scope>
    <source>
        <strain evidence="3">cv. HL8</strain>
    </source>
</reference>
<proteinExistence type="predicted"/>
<dbReference type="Proteomes" id="UP000237347">
    <property type="component" value="Unassembled WGS sequence"/>
</dbReference>
<dbReference type="PANTHER" id="PTHR22731:SF3">
    <property type="entry name" value="RIBONUCLEASES P_MRP PROTEIN SUBUNIT POP1"/>
    <property type="match status" value="1"/>
</dbReference>
<name>A0AAW0LME4_QUESU</name>
<dbReference type="PANTHER" id="PTHR22731">
    <property type="entry name" value="RIBONUCLEASES P/MRP PROTEIN SUBUNIT POP1"/>
    <property type="match status" value="1"/>
</dbReference>